<feature type="DNA-binding region" description="H-T-H motif" evidence="2">
    <location>
        <begin position="31"/>
        <end position="50"/>
    </location>
</feature>
<dbReference type="Pfam" id="PF17926">
    <property type="entry name" value="TetR_C_21"/>
    <property type="match status" value="1"/>
</dbReference>
<protein>
    <recommendedName>
        <fullName evidence="3">HTH tetR-type domain-containing protein</fullName>
    </recommendedName>
</protein>
<dbReference type="InterPro" id="IPR001647">
    <property type="entry name" value="HTH_TetR"/>
</dbReference>
<sequence length="200" mass="22648">MGAIRDAARTRKRIVQAARQEFAARGFAGARIDAIAKRAKIKKQLLYHYYASKAALFDEIVQQAIELREDLAMADEAPGAIFRQRFLTALNDPTWVRFVTWEALDYPRSRRIARQDRREVALRNQRNAIIAKQFHGTLPKTVKAELLQLALYALATYPLAYAPITKMVTGKLPSDPKFQEEWMAFLDQLGALLTAADVDG</sequence>
<dbReference type="OrthoDB" id="116240at2"/>
<evidence type="ECO:0000256" key="1">
    <source>
        <dbReference type="ARBA" id="ARBA00023125"/>
    </source>
</evidence>
<evidence type="ECO:0000313" key="5">
    <source>
        <dbReference type="Proteomes" id="UP000321058"/>
    </source>
</evidence>
<dbReference type="PROSITE" id="PS50977">
    <property type="entry name" value="HTH_TETR_2"/>
    <property type="match status" value="1"/>
</dbReference>
<organism evidence="4 5">
    <name type="scientific">Reyranella soli</name>
    <dbReference type="NCBI Taxonomy" id="1230389"/>
    <lineage>
        <taxon>Bacteria</taxon>
        <taxon>Pseudomonadati</taxon>
        <taxon>Pseudomonadota</taxon>
        <taxon>Alphaproteobacteria</taxon>
        <taxon>Hyphomicrobiales</taxon>
        <taxon>Reyranellaceae</taxon>
        <taxon>Reyranella</taxon>
    </lineage>
</organism>
<accession>A0A512N4H5</accession>
<name>A0A512N4H5_9HYPH</name>
<keyword evidence="5" id="KW-1185">Reference proteome</keyword>
<proteinExistence type="predicted"/>
<dbReference type="Pfam" id="PF00440">
    <property type="entry name" value="TetR_N"/>
    <property type="match status" value="1"/>
</dbReference>
<dbReference type="PRINTS" id="PR00455">
    <property type="entry name" value="HTHTETR"/>
</dbReference>
<evidence type="ECO:0000313" key="4">
    <source>
        <dbReference type="EMBL" id="GEP53887.1"/>
    </source>
</evidence>
<dbReference type="InterPro" id="IPR050109">
    <property type="entry name" value="HTH-type_TetR-like_transc_reg"/>
</dbReference>
<dbReference type="InterPro" id="IPR041467">
    <property type="entry name" value="Sco4008_C"/>
</dbReference>
<evidence type="ECO:0000256" key="2">
    <source>
        <dbReference type="PROSITE-ProRule" id="PRU00335"/>
    </source>
</evidence>
<gene>
    <name evidence="4" type="ORF">RSO01_10530</name>
</gene>
<dbReference type="InterPro" id="IPR009057">
    <property type="entry name" value="Homeodomain-like_sf"/>
</dbReference>
<keyword evidence="1 2" id="KW-0238">DNA-binding</keyword>
<dbReference type="EMBL" id="BKAJ01000018">
    <property type="protein sequence ID" value="GEP53887.1"/>
    <property type="molecule type" value="Genomic_DNA"/>
</dbReference>
<reference evidence="4 5" key="1">
    <citation type="submission" date="2019-07" db="EMBL/GenBank/DDBJ databases">
        <title>Whole genome shotgun sequence of Reyranella soli NBRC 108950.</title>
        <authorList>
            <person name="Hosoyama A."/>
            <person name="Uohara A."/>
            <person name="Ohji S."/>
            <person name="Ichikawa N."/>
        </authorList>
    </citation>
    <scope>NUCLEOTIDE SEQUENCE [LARGE SCALE GENOMIC DNA]</scope>
    <source>
        <strain evidence="4 5">NBRC 108950</strain>
    </source>
</reference>
<dbReference type="Gene3D" id="1.10.357.10">
    <property type="entry name" value="Tetracycline Repressor, domain 2"/>
    <property type="match status" value="1"/>
</dbReference>
<dbReference type="PANTHER" id="PTHR30328">
    <property type="entry name" value="TRANSCRIPTIONAL REPRESSOR"/>
    <property type="match status" value="1"/>
</dbReference>
<dbReference type="RefSeq" id="WP_147146930.1">
    <property type="nucleotide sequence ID" value="NZ_BKAJ01000018.1"/>
</dbReference>
<dbReference type="AlphaFoldDB" id="A0A512N4H5"/>
<dbReference type="PANTHER" id="PTHR30328:SF54">
    <property type="entry name" value="HTH-TYPE TRANSCRIPTIONAL REPRESSOR SCO4008"/>
    <property type="match status" value="1"/>
</dbReference>
<feature type="domain" description="HTH tetR-type" evidence="3">
    <location>
        <begin position="8"/>
        <end position="68"/>
    </location>
</feature>
<dbReference type="SUPFAM" id="SSF46689">
    <property type="entry name" value="Homeodomain-like"/>
    <property type="match status" value="1"/>
</dbReference>
<dbReference type="GO" id="GO:0003677">
    <property type="term" value="F:DNA binding"/>
    <property type="evidence" value="ECO:0007669"/>
    <property type="project" value="UniProtKB-UniRule"/>
</dbReference>
<evidence type="ECO:0000259" key="3">
    <source>
        <dbReference type="PROSITE" id="PS50977"/>
    </source>
</evidence>
<comment type="caution">
    <text evidence="4">The sequence shown here is derived from an EMBL/GenBank/DDBJ whole genome shotgun (WGS) entry which is preliminary data.</text>
</comment>
<dbReference type="Proteomes" id="UP000321058">
    <property type="component" value="Unassembled WGS sequence"/>
</dbReference>